<dbReference type="RefSeq" id="WP_273742030.1">
    <property type="nucleotide sequence ID" value="NZ_JAQIVI010000738.1"/>
</dbReference>
<evidence type="ECO:0000313" key="3">
    <source>
        <dbReference type="Proteomes" id="UP001596383"/>
    </source>
</evidence>
<dbReference type="AlphaFoldDB" id="A0ABD5SVY1"/>
<evidence type="ECO:0000256" key="1">
    <source>
        <dbReference type="SAM" id="MobiDB-lite"/>
    </source>
</evidence>
<proteinExistence type="predicted"/>
<protein>
    <submittedName>
        <fullName evidence="2">Uncharacterized protein</fullName>
    </submittedName>
</protein>
<feature type="compositionally biased region" description="Basic and acidic residues" evidence="1">
    <location>
        <begin position="1"/>
        <end position="16"/>
    </location>
</feature>
<accession>A0ABD5SVY1</accession>
<name>A0ABD5SVY1_9EURY</name>
<reference evidence="2 3" key="1">
    <citation type="journal article" date="2019" name="Int. J. Syst. Evol. Microbiol.">
        <title>The Global Catalogue of Microorganisms (GCM) 10K type strain sequencing project: providing services to taxonomists for standard genome sequencing and annotation.</title>
        <authorList>
            <consortium name="The Broad Institute Genomics Platform"/>
            <consortium name="The Broad Institute Genome Sequencing Center for Infectious Disease"/>
            <person name="Wu L."/>
            <person name="Ma J."/>
        </authorList>
    </citation>
    <scope>NUCLEOTIDE SEQUENCE [LARGE SCALE GENOMIC DNA]</scope>
    <source>
        <strain evidence="2 3">LMG 29247</strain>
    </source>
</reference>
<organism evidence="2 3">
    <name type="scientific">Natrinema soli</name>
    <dbReference type="NCBI Taxonomy" id="1930624"/>
    <lineage>
        <taxon>Archaea</taxon>
        <taxon>Methanobacteriati</taxon>
        <taxon>Methanobacteriota</taxon>
        <taxon>Stenosarchaea group</taxon>
        <taxon>Halobacteria</taxon>
        <taxon>Halobacteriales</taxon>
        <taxon>Natrialbaceae</taxon>
        <taxon>Natrinema</taxon>
    </lineage>
</organism>
<keyword evidence="3" id="KW-1185">Reference proteome</keyword>
<dbReference type="EMBL" id="JBHSWV010000738">
    <property type="protein sequence ID" value="MFC6769378.1"/>
    <property type="molecule type" value="Genomic_DNA"/>
</dbReference>
<sequence>MDHVVIHDTPPHDNCRQKCPVESPIAERGDTAAVRSLSSRYHVPLPSPMSSVPARTPRSPADADRLLERPRRRRPELDPLPLEARDDFAGVLRADAAVCAAVWIGRRDGTDAGNRYSKTTALSSSGTVAPSWAANASWTCS</sequence>
<gene>
    <name evidence="2" type="ORF">ACFQE6_31415</name>
</gene>
<dbReference type="Proteomes" id="UP001596383">
    <property type="component" value="Unassembled WGS sequence"/>
</dbReference>
<comment type="caution">
    <text evidence="2">The sequence shown here is derived from an EMBL/GenBank/DDBJ whole genome shotgun (WGS) entry which is preliminary data.</text>
</comment>
<evidence type="ECO:0000313" key="2">
    <source>
        <dbReference type="EMBL" id="MFC6769378.1"/>
    </source>
</evidence>
<feature type="region of interest" description="Disordered" evidence="1">
    <location>
        <begin position="1"/>
        <end position="81"/>
    </location>
</feature>